<proteinExistence type="predicted"/>
<keyword evidence="2" id="KW-1185">Reference proteome</keyword>
<organism evidence="1 2">
    <name type="scientific">Alkalibacillus salilacus</name>
    <dbReference type="NCBI Taxonomy" id="284582"/>
    <lineage>
        <taxon>Bacteria</taxon>
        <taxon>Bacillati</taxon>
        <taxon>Bacillota</taxon>
        <taxon>Bacilli</taxon>
        <taxon>Bacillales</taxon>
        <taxon>Bacillaceae</taxon>
        <taxon>Alkalibacillus</taxon>
    </lineage>
</organism>
<dbReference type="EMBL" id="JAUSTQ010000009">
    <property type="protein sequence ID" value="MDQ0160208.1"/>
    <property type="molecule type" value="Genomic_DNA"/>
</dbReference>
<gene>
    <name evidence="1" type="ORF">J2S77_002210</name>
</gene>
<protein>
    <recommendedName>
        <fullName evidence="3">Sporulation protein YtxC</fullName>
    </recommendedName>
</protein>
<comment type="caution">
    <text evidence="1">The sequence shown here is derived from an EMBL/GenBank/DDBJ whole genome shotgun (WGS) entry which is preliminary data.</text>
</comment>
<dbReference type="Pfam" id="PF08812">
    <property type="entry name" value="YtxC"/>
    <property type="match status" value="1"/>
</dbReference>
<reference evidence="1 2" key="1">
    <citation type="submission" date="2023-07" db="EMBL/GenBank/DDBJ databases">
        <title>Genomic Encyclopedia of Type Strains, Phase IV (KMG-IV): sequencing the most valuable type-strain genomes for metagenomic binning, comparative biology and taxonomic classification.</title>
        <authorList>
            <person name="Goeker M."/>
        </authorList>
    </citation>
    <scope>NUCLEOTIDE SEQUENCE [LARGE SCALE GENOMIC DNA]</scope>
    <source>
        <strain evidence="1 2">DSM 16460</strain>
    </source>
</reference>
<sequence length="264" mass="31175">MKEWTLMFNSSSDVNAWLERSEKRSEFFSHETHQPFLVRVIATESVNWTSWLEFIFTFVQEVYVPRYSKQVLQDVYCLSEEESEQVLPFVSPLAENVKGLHSQLSESLYERLVRYVGCHSPRNLDMALLYEHLFIDFSDWDEVVGYAIDEWQYELFFQERMHQLRQFVQFKEPQIKRVDVYDGKELMFYDQAGRSLTPPAQPQMMDGMMVSPLTQALLNLVPEKATIYSDSGGTHELFQVMNVFEERIELCSLDEFPHKMNLTS</sequence>
<evidence type="ECO:0000313" key="2">
    <source>
        <dbReference type="Proteomes" id="UP001224359"/>
    </source>
</evidence>
<dbReference type="RefSeq" id="WP_306977284.1">
    <property type="nucleotide sequence ID" value="NZ_JAUSTQ010000009.1"/>
</dbReference>
<dbReference type="InterPro" id="IPR014199">
    <property type="entry name" value="Spore_YtxC"/>
</dbReference>
<accession>A0ABT9VGX0</accession>
<evidence type="ECO:0000313" key="1">
    <source>
        <dbReference type="EMBL" id="MDQ0160208.1"/>
    </source>
</evidence>
<evidence type="ECO:0008006" key="3">
    <source>
        <dbReference type="Google" id="ProtNLM"/>
    </source>
</evidence>
<name>A0ABT9VGX0_9BACI</name>
<dbReference type="Proteomes" id="UP001224359">
    <property type="component" value="Unassembled WGS sequence"/>
</dbReference>